<reference evidence="2" key="1">
    <citation type="journal article" date="2015" name="Nature">
        <title>Complex archaea that bridge the gap between prokaryotes and eukaryotes.</title>
        <authorList>
            <person name="Spang A."/>
            <person name="Saw J.H."/>
            <person name="Jorgensen S.L."/>
            <person name="Zaremba-Niedzwiedzka K."/>
            <person name="Martijn J."/>
            <person name="Lind A.E."/>
            <person name="van Eijk R."/>
            <person name="Schleper C."/>
            <person name="Guy L."/>
            <person name="Ettema T.J."/>
        </authorList>
    </citation>
    <scope>NUCLEOTIDE SEQUENCE</scope>
</reference>
<feature type="region of interest" description="Disordered" evidence="1">
    <location>
        <begin position="1"/>
        <end position="44"/>
    </location>
</feature>
<evidence type="ECO:0000313" key="2">
    <source>
        <dbReference type="EMBL" id="KKK92038.1"/>
    </source>
</evidence>
<proteinExistence type="predicted"/>
<comment type="caution">
    <text evidence="2">The sequence shown here is derived from an EMBL/GenBank/DDBJ whole genome shotgun (WGS) entry which is preliminary data.</text>
</comment>
<sequence length="116" mass="12682">MMKKSRPDWVEAELGRTKVSKKKRGSTNNESRLQGFGKSNASNGADWSSCDAHRMLSVICAITDMGGAVTIGKSRDGGSHMMTLLLDDDRRTLWFNGDAVLDDEMDMVLGILNATT</sequence>
<protein>
    <submittedName>
        <fullName evidence="2">Uncharacterized protein</fullName>
    </submittedName>
</protein>
<accession>A0A0F8ZE69</accession>
<feature type="compositionally biased region" description="Polar residues" evidence="1">
    <location>
        <begin position="26"/>
        <end position="44"/>
    </location>
</feature>
<feature type="compositionally biased region" description="Basic and acidic residues" evidence="1">
    <location>
        <begin position="1"/>
        <end position="16"/>
    </location>
</feature>
<dbReference type="AlphaFoldDB" id="A0A0F8ZE69"/>
<dbReference type="EMBL" id="LAZR01048391">
    <property type="protein sequence ID" value="KKK92038.1"/>
    <property type="molecule type" value="Genomic_DNA"/>
</dbReference>
<organism evidence="2">
    <name type="scientific">marine sediment metagenome</name>
    <dbReference type="NCBI Taxonomy" id="412755"/>
    <lineage>
        <taxon>unclassified sequences</taxon>
        <taxon>metagenomes</taxon>
        <taxon>ecological metagenomes</taxon>
    </lineage>
</organism>
<evidence type="ECO:0000256" key="1">
    <source>
        <dbReference type="SAM" id="MobiDB-lite"/>
    </source>
</evidence>
<gene>
    <name evidence="2" type="ORF">LCGC14_2706940</name>
</gene>
<name>A0A0F8ZE69_9ZZZZ</name>